<dbReference type="AlphaFoldDB" id="A0A9X6RK65"/>
<evidence type="ECO:0000313" key="1">
    <source>
        <dbReference type="EMBL" id="OWA50675.1"/>
    </source>
</evidence>
<organism evidence="1 2">
    <name type="scientific">Hypsibius exemplaris</name>
    <name type="common">Freshwater tardigrade</name>
    <dbReference type="NCBI Taxonomy" id="2072580"/>
    <lineage>
        <taxon>Eukaryota</taxon>
        <taxon>Metazoa</taxon>
        <taxon>Ecdysozoa</taxon>
        <taxon>Tardigrada</taxon>
        <taxon>Eutardigrada</taxon>
        <taxon>Parachela</taxon>
        <taxon>Hypsibioidea</taxon>
        <taxon>Hypsibiidae</taxon>
        <taxon>Hypsibius</taxon>
    </lineage>
</organism>
<dbReference type="Proteomes" id="UP000192578">
    <property type="component" value="Unassembled WGS sequence"/>
</dbReference>
<sequence length="223" mass="25127">MELIRVQEKSELNWSLRLCWQHEASVNRGLSYQGLMGETIYHNRLSQLLEFVQFFLEAGCPDISPAVFLKCFRCCAYITLTAILKLHLQCGRVLLLPENNPPAESSTFPPTGPKTSRSSSHIRASAALLQDWIHRCLDRIGPSRAAVRHLFGVTGGKNCTEVSSLVDLSISTLRRMWMANERSFSRPVADGISLPHCLMRNLNLLELEKRLATLMELIYAGDN</sequence>
<accession>A0A9X6RK65</accession>
<name>A0A9X6RK65_HYPEX</name>
<proteinExistence type="predicted"/>
<reference evidence="2" key="1">
    <citation type="submission" date="2017-01" db="EMBL/GenBank/DDBJ databases">
        <title>Comparative genomics of anhydrobiosis in the tardigrade Hypsibius dujardini.</title>
        <authorList>
            <person name="Yoshida Y."/>
            <person name="Koutsovoulos G."/>
            <person name="Laetsch D."/>
            <person name="Stevens L."/>
            <person name="Kumar S."/>
            <person name="Horikawa D."/>
            <person name="Ishino K."/>
            <person name="Komine S."/>
            <person name="Tomita M."/>
            <person name="Blaxter M."/>
            <person name="Arakawa K."/>
        </authorList>
    </citation>
    <scope>NUCLEOTIDE SEQUENCE [LARGE SCALE GENOMIC DNA]</scope>
    <source>
        <strain evidence="2">Z151</strain>
    </source>
</reference>
<dbReference type="EMBL" id="MTYJ01000199">
    <property type="protein sequence ID" value="OWA50675.1"/>
    <property type="molecule type" value="Genomic_DNA"/>
</dbReference>
<comment type="caution">
    <text evidence="1">The sequence shown here is derived from an EMBL/GenBank/DDBJ whole genome shotgun (WGS) entry which is preliminary data.</text>
</comment>
<keyword evidence="2" id="KW-1185">Reference proteome</keyword>
<evidence type="ECO:0000313" key="2">
    <source>
        <dbReference type="Proteomes" id="UP000192578"/>
    </source>
</evidence>
<protein>
    <submittedName>
        <fullName evidence="1">Uncharacterized protein</fullName>
    </submittedName>
</protein>
<gene>
    <name evidence="1" type="ORF">BV898_15185</name>
</gene>